<gene>
    <name evidence="5" type="ORF">A1s21155_00190</name>
</gene>
<dbReference type="Pfam" id="PF08450">
    <property type="entry name" value="SGL"/>
    <property type="match status" value="1"/>
</dbReference>
<evidence type="ECO:0000313" key="5">
    <source>
        <dbReference type="EMBL" id="ASY11444.1"/>
    </source>
</evidence>
<dbReference type="InterPro" id="IPR013658">
    <property type="entry name" value="SGL"/>
</dbReference>
<reference evidence="5 6" key="1">
    <citation type="submission" date="2016-07" db="EMBL/GenBank/DDBJ databases">
        <title>High microdiversification within the ubiquitous acI lineage of Actinobacteria.</title>
        <authorList>
            <person name="Neuenschwander S.M."/>
            <person name="Salcher M."/>
            <person name="Ghai R."/>
            <person name="Pernthaler J."/>
        </authorList>
    </citation>
    <scope>NUCLEOTIDE SEQUENCE [LARGE SCALE GENOMIC DNA]</scope>
    <source>
        <strain evidence="5">MMS-21-155</strain>
    </source>
</reference>
<keyword evidence="6" id="KW-1185">Reference proteome</keyword>
<protein>
    <submittedName>
        <fullName evidence="5">Gluconolactonase</fullName>
    </submittedName>
</protein>
<feature type="binding site" evidence="3">
    <location>
        <position position="103"/>
    </location>
    <ligand>
        <name>substrate</name>
    </ligand>
</feature>
<dbReference type="InterPro" id="IPR005511">
    <property type="entry name" value="SMP-30"/>
</dbReference>
<evidence type="ECO:0000256" key="2">
    <source>
        <dbReference type="PIRSR" id="PIRSR605511-1"/>
    </source>
</evidence>
<dbReference type="InterPro" id="IPR011042">
    <property type="entry name" value="6-blade_b-propeller_TolB-like"/>
</dbReference>
<dbReference type="GO" id="GO:0004341">
    <property type="term" value="F:gluconolactonase activity"/>
    <property type="evidence" value="ECO:0007669"/>
    <property type="project" value="TreeGrafter"/>
</dbReference>
<evidence type="ECO:0000313" key="6">
    <source>
        <dbReference type="Proteomes" id="UP000217216"/>
    </source>
</evidence>
<feature type="binding site" evidence="3">
    <location>
        <position position="151"/>
    </location>
    <ligand>
        <name>a divalent metal cation</name>
        <dbReference type="ChEBI" id="CHEBI:60240"/>
    </ligand>
</feature>
<evidence type="ECO:0000259" key="4">
    <source>
        <dbReference type="Pfam" id="PF08450"/>
    </source>
</evidence>
<keyword evidence="3" id="KW-0862">Zinc</keyword>
<dbReference type="PRINTS" id="PR01790">
    <property type="entry name" value="SMP30FAMILY"/>
</dbReference>
<feature type="active site" description="Proton donor/acceptor" evidence="2">
    <location>
        <position position="201"/>
    </location>
</feature>
<dbReference type="AlphaFoldDB" id="A0AAC9YU42"/>
<proteinExistence type="inferred from homology"/>
<feature type="binding site" evidence="3">
    <location>
        <position position="201"/>
    </location>
    <ligand>
        <name>a divalent metal cation</name>
        <dbReference type="ChEBI" id="CHEBI:60240"/>
    </ligand>
</feature>
<organism evidence="5 6">
    <name type="scientific">Candidatus Planktophila dulcis</name>
    <dbReference type="NCBI Taxonomy" id="1884914"/>
    <lineage>
        <taxon>Bacteria</taxon>
        <taxon>Bacillati</taxon>
        <taxon>Actinomycetota</taxon>
        <taxon>Actinomycetes</taxon>
        <taxon>Candidatus Nanopelagicales</taxon>
        <taxon>Candidatus Nanopelagicaceae</taxon>
        <taxon>Candidatus Planktophila</taxon>
    </lineage>
</organism>
<feature type="binding site" evidence="3">
    <location>
        <position position="20"/>
    </location>
    <ligand>
        <name>a divalent metal cation</name>
        <dbReference type="ChEBI" id="CHEBI:60240"/>
    </ligand>
</feature>
<dbReference type="GeneID" id="300656562"/>
<comment type="similarity">
    <text evidence="1">Belongs to the SMP-30/CGR1 family.</text>
</comment>
<dbReference type="RefSeq" id="WP_095695884.1">
    <property type="nucleotide sequence ID" value="NZ_CP016770.1"/>
</dbReference>
<name>A0AAC9YU42_9ACTN</name>
<evidence type="ECO:0000256" key="3">
    <source>
        <dbReference type="PIRSR" id="PIRSR605511-2"/>
    </source>
</evidence>
<keyword evidence="3" id="KW-0479">Metal-binding</keyword>
<comment type="cofactor">
    <cofactor evidence="3">
        <name>Zn(2+)</name>
        <dbReference type="ChEBI" id="CHEBI:29105"/>
    </cofactor>
    <text evidence="3">Binds 1 divalent metal cation per subunit.</text>
</comment>
<dbReference type="EMBL" id="CP016770">
    <property type="protein sequence ID" value="ASY11444.1"/>
    <property type="molecule type" value="Genomic_DNA"/>
</dbReference>
<evidence type="ECO:0000256" key="1">
    <source>
        <dbReference type="ARBA" id="ARBA00008853"/>
    </source>
</evidence>
<dbReference type="GO" id="GO:0019853">
    <property type="term" value="P:L-ascorbic acid biosynthetic process"/>
    <property type="evidence" value="ECO:0007669"/>
    <property type="project" value="TreeGrafter"/>
</dbReference>
<feature type="domain" description="SMP-30/Gluconolactonase/LRE-like region" evidence="4">
    <location>
        <begin position="18"/>
        <end position="259"/>
    </location>
</feature>
<dbReference type="GO" id="GO:0005509">
    <property type="term" value="F:calcium ion binding"/>
    <property type="evidence" value="ECO:0007669"/>
    <property type="project" value="TreeGrafter"/>
</dbReference>
<sequence>MTLQIRDLQVLSAERCLLGEGIQIDISGEICSWVDIKSDLCFVKHSNQKVPKKYPGLVAPSKILSIDRLRMKVLHRFGISEVDLLTGEASKLLSDALLQSSHRSNDGEIFSDGSIWFSRMGLNEEFGEGSIWRWNLNSSEECMIDGLTIPNTILKLPDSEEIYFADSASGALFVAEISGLKSELINVRTFAIFNEKFGIPDGSCLDKNGNLWNCRWGAGLIIIVSPKGEMIDEIELPMKYPTSCKLDSTGKYLFITSANPDELADEFSGHTIRLEVA</sequence>
<dbReference type="Proteomes" id="UP000217216">
    <property type="component" value="Chromosome"/>
</dbReference>
<accession>A0AAC9YU42</accession>
<dbReference type="PANTHER" id="PTHR10907:SF47">
    <property type="entry name" value="REGUCALCIN"/>
    <property type="match status" value="1"/>
</dbReference>
<dbReference type="KEGG" id="plak:A1s21155_00190"/>
<feature type="binding site" evidence="3">
    <location>
        <position position="105"/>
    </location>
    <ligand>
        <name>substrate</name>
    </ligand>
</feature>
<dbReference type="SUPFAM" id="SSF63829">
    <property type="entry name" value="Calcium-dependent phosphotriesterase"/>
    <property type="match status" value="1"/>
</dbReference>
<dbReference type="Gene3D" id="2.120.10.30">
    <property type="entry name" value="TolB, C-terminal domain"/>
    <property type="match status" value="1"/>
</dbReference>
<dbReference type="PANTHER" id="PTHR10907">
    <property type="entry name" value="REGUCALCIN"/>
    <property type="match status" value="1"/>
</dbReference>